<accession>A0A644XTX5</accession>
<dbReference type="Gene3D" id="1.20.1090.10">
    <property type="entry name" value="Dehydroquinate synthase-like - alpha domain"/>
    <property type="match status" value="1"/>
</dbReference>
<dbReference type="Pfam" id="PF00465">
    <property type="entry name" value="Fe-ADH"/>
    <property type="match status" value="1"/>
</dbReference>
<dbReference type="EMBL" id="VSSQ01003195">
    <property type="protein sequence ID" value="MPM19539.1"/>
    <property type="molecule type" value="Genomic_DNA"/>
</dbReference>
<gene>
    <name evidence="4" type="primary">adh1_4</name>
    <name evidence="4" type="ORF">SDC9_65965</name>
</gene>
<proteinExistence type="predicted"/>
<dbReference type="GO" id="GO:0046872">
    <property type="term" value="F:metal ion binding"/>
    <property type="evidence" value="ECO:0007669"/>
    <property type="project" value="InterPro"/>
</dbReference>
<dbReference type="InterPro" id="IPR001670">
    <property type="entry name" value="ADH_Fe/GldA"/>
</dbReference>
<dbReference type="EC" id="1.1.1.192" evidence="4"/>
<evidence type="ECO:0000256" key="1">
    <source>
        <dbReference type="ARBA" id="ARBA00023002"/>
    </source>
</evidence>
<feature type="domain" description="Alcohol dehydrogenase iron-type/glycerol dehydrogenase GldA" evidence="2">
    <location>
        <begin position="10"/>
        <end position="177"/>
    </location>
</feature>
<dbReference type="Pfam" id="PF25137">
    <property type="entry name" value="ADH_Fe_C"/>
    <property type="match status" value="1"/>
</dbReference>
<dbReference type="InterPro" id="IPR039697">
    <property type="entry name" value="Alcohol_dehydrogenase_Fe"/>
</dbReference>
<evidence type="ECO:0000259" key="3">
    <source>
        <dbReference type="Pfam" id="PF25137"/>
    </source>
</evidence>
<organism evidence="4">
    <name type="scientific">bioreactor metagenome</name>
    <dbReference type="NCBI Taxonomy" id="1076179"/>
    <lineage>
        <taxon>unclassified sequences</taxon>
        <taxon>metagenomes</taxon>
        <taxon>ecological metagenomes</taxon>
    </lineage>
</organism>
<protein>
    <submittedName>
        <fullName evidence="4">Long-chain-alcohol dehydrogenase 1</fullName>
        <ecNumber evidence="4">1.1.1.192</ecNumber>
    </submittedName>
</protein>
<evidence type="ECO:0000259" key="2">
    <source>
        <dbReference type="Pfam" id="PF00465"/>
    </source>
</evidence>
<sequence length="386" mass="41589">MVQQYELKMPKVIYGGEHAMAALSGILSENRATKVAILTDKGVRAGGLIDRPLEIVHQHGAEAVIFDDLATEPSVEQANEIIKRFRATHSDFIIGIGGGSVMDVAKLCSVLDTDAYTLYDLMQTPAIARKSICSLMIPTTSGTGAEATPNCIVTDVEKNLKVGIVNSELIADYVILDVEMIKDLPPRIIASTGIDALAHAVECYTSAKANPLSDVFALQALRLILPNIEKAYGDPGDLKAKSAMLTASFLAGVAITAAGTTAVHALSYPLGGKYHIPHGVSNAILLVPVMEFNEPACRDLFADIYDVVNPQSPATQAEKSKWVLNRLSEIIQKLNIPQNLSSFGIRACELDALVEAGMQVTRLLVNNRRPVSAEDARNIYLRVLEQ</sequence>
<name>A0A644XTX5_9ZZZZ</name>
<comment type="caution">
    <text evidence="4">The sequence shown here is derived from an EMBL/GenBank/DDBJ whole genome shotgun (WGS) entry which is preliminary data.</text>
</comment>
<dbReference type="FunFam" id="3.40.50.1970:FF:000003">
    <property type="entry name" value="Alcohol dehydrogenase, iron-containing"/>
    <property type="match status" value="1"/>
</dbReference>
<dbReference type="GO" id="GO:0004022">
    <property type="term" value="F:alcohol dehydrogenase (NAD+) activity"/>
    <property type="evidence" value="ECO:0007669"/>
    <property type="project" value="TreeGrafter"/>
</dbReference>
<dbReference type="GO" id="GO:0050060">
    <property type="term" value="F:long-chain-alcohol dehydrogenase activity"/>
    <property type="evidence" value="ECO:0007669"/>
    <property type="project" value="UniProtKB-EC"/>
</dbReference>
<dbReference type="PROSITE" id="PS00913">
    <property type="entry name" value="ADH_IRON_1"/>
    <property type="match status" value="1"/>
</dbReference>
<reference evidence="4" key="1">
    <citation type="submission" date="2019-08" db="EMBL/GenBank/DDBJ databases">
        <authorList>
            <person name="Kucharzyk K."/>
            <person name="Murdoch R.W."/>
            <person name="Higgins S."/>
            <person name="Loffler F."/>
        </authorList>
    </citation>
    <scope>NUCLEOTIDE SEQUENCE</scope>
</reference>
<dbReference type="Gene3D" id="3.40.50.1970">
    <property type="match status" value="1"/>
</dbReference>
<dbReference type="InterPro" id="IPR018211">
    <property type="entry name" value="ADH_Fe_CS"/>
</dbReference>
<dbReference type="AlphaFoldDB" id="A0A644XTX5"/>
<dbReference type="SUPFAM" id="SSF56796">
    <property type="entry name" value="Dehydroquinate synthase-like"/>
    <property type="match status" value="1"/>
</dbReference>
<feature type="domain" description="Fe-containing alcohol dehydrogenase-like C-terminal" evidence="3">
    <location>
        <begin position="190"/>
        <end position="382"/>
    </location>
</feature>
<keyword evidence="1 4" id="KW-0560">Oxidoreductase</keyword>
<dbReference type="CDD" id="cd08551">
    <property type="entry name" value="Fe-ADH"/>
    <property type="match status" value="1"/>
</dbReference>
<dbReference type="InterPro" id="IPR056798">
    <property type="entry name" value="ADH_Fe_C"/>
</dbReference>
<evidence type="ECO:0000313" key="4">
    <source>
        <dbReference type="EMBL" id="MPM19539.1"/>
    </source>
</evidence>
<dbReference type="PANTHER" id="PTHR11496">
    <property type="entry name" value="ALCOHOL DEHYDROGENASE"/>
    <property type="match status" value="1"/>
</dbReference>
<dbReference type="PANTHER" id="PTHR11496:SF83">
    <property type="entry name" value="HYDROXYACID-OXOACID TRANSHYDROGENASE, MITOCHONDRIAL"/>
    <property type="match status" value="1"/>
</dbReference>
<dbReference type="FunFam" id="1.20.1090.10:FF:000001">
    <property type="entry name" value="Aldehyde-alcohol dehydrogenase"/>
    <property type="match status" value="1"/>
</dbReference>